<reference evidence="3 4" key="1">
    <citation type="submission" date="2018-08" db="EMBL/GenBank/DDBJ databases">
        <title>Jishengella sp. nov., isolated from a root of Azadirachta indica A. Juss. var. siamensis Valenton.</title>
        <authorList>
            <person name="Kuncharoen N."/>
            <person name="Tanasupawat S."/>
            <person name="Kudo T."/>
            <person name="Ohkuma M."/>
        </authorList>
    </citation>
    <scope>NUCLEOTIDE SEQUENCE [LARGE SCALE GENOMIC DNA]</scope>
    <source>
        <strain evidence="3 4">AZ1-13</strain>
    </source>
</reference>
<feature type="region of interest" description="Disordered" evidence="1">
    <location>
        <begin position="60"/>
        <end position="88"/>
    </location>
</feature>
<feature type="compositionally biased region" description="Low complexity" evidence="1">
    <location>
        <begin position="65"/>
        <end position="77"/>
    </location>
</feature>
<keyword evidence="4" id="KW-1185">Reference proteome</keyword>
<evidence type="ECO:0000313" key="3">
    <source>
        <dbReference type="EMBL" id="RIV34411.1"/>
    </source>
</evidence>
<accession>A0A418MPJ0</accession>
<dbReference type="Proteomes" id="UP000283832">
    <property type="component" value="Unassembled WGS sequence"/>
</dbReference>
<keyword evidence="2" id="KW-0732">Signal</keyword>
<dbReference type="AlphaFoldDB" id="A0A418MPJ0"/>
<evidence type="ECO:0008006" key="5">
    <source>
        <dbReference type="Google" id="ProtNLM"/>
    </source>
</evidence>
<comment type="caution">
    <text evidence="3">The sequence shown here is derived from an EMBL/GenBank/DDBJ whole genome shotgun (WGS) entry which is preliminary data.</text>
</comment>
<name>A0A418MPJ0_9ACTN</name>
<protein>
    <recommendedName>
        <fullName evidence="5">DUF5666 domain-containing protein</fullName>
    </recommendedName>
</protein>
<feature type="signal peptide" evidence="2">
    <location>
        <begin position="1"/>
        <end position="23"/>
    </location>
</feature>
<dbReference type="RefSeq" id="WP_119579333.1">
    <property type="nucleotide sequence ID" value="NZ_QXEC01000029.1"/>
</dbReference>
<evidence type="ECO:0000256" key="1">
    <source>
        <dbReference type="SAM" id="MobiDB-lite"/>
    </source>
</evidence>
<proteinExistence type="predicted"/>
<sequence length="197" mass="20745">MTRRGTFTATTALLVAVTLGATGCGGVAQGGRDAAQEAVDVVAALGAEGQALAALGFDPAELDPEPAASEPPAEPAATTGTPHRERVEQWRERRAARVLLRRDTLHGEAVVQTRDGGTKTVAVQRGEVTAVDGDRITVKSADGVTQSWTFADDLRVIERRRTIRSTDIQVGTELGVAGTRNADTLVARLIVVPLDRD</sequence>
<organism evidence="3 4">
    <name type="scientific">Micromonospora radicis</name>
    <dbReference type="NCBI Taxonomy" id="1894971"/>
    <lineage>
        <taxon>Bacteria</taxon>
        <taxon>Bacillati</taxon>
        <taxon>Actinomycetota</taxon>
        <taxon>Actinomycetes</taxon>
        <taxon>Micromonosporales</taxon>
        <taxon>Micromonosporaceae</taxon>
        <taxon>Micromonospora</taxon>
    </lineage>
</organism>
<dbReference type="OrthoDB" id="3401874at2"/>
<evidence type="ECO:0000313" key="4">
    <source>
        <dbReference type="Proteomes" id="UP000283832"/>
    </source>
</evidence>
<gene>
    <name evidence="3" type="ORF">D2L64_23235</name>
</gene>
<dbReference type="PROSITE" id="PS51257">
    <property type="entry name" value="PROKAR_LIPOPROTEIN"/>
    <property type="match status" value="1"/>
</dbReference>
<evidence type="ECO:0000256" key="2">
    <source>
        <dbReference type="SAM" id="SignalP"/>
    </source>
</evidence>
<feature type="chain" id="PRO_5039608639" description="DUF5666 domain-containing protein" evidence="2">
    <location>
        <begin position="24"/>
        <end position="197"/>
    </location>
</feature>
<dbReference type="EMBL" id="QXEC01000029">
    <property type="protein sequence ID" value="RIV34411.1"/>
    <property type="molecule type" value="Genomic_DNA"/>
</dbReference>